<dbReference type="GO" id="GO:0055085">
    <property type="term" value="P:transmembrane transport"/>
    <property type="evidence" value="ECO:0007669"/>
    <property type="project" value="InterPro"/>
</dbReference>
<evidence type="ECO:0000313" key="10">
    <source>
        <dbReference type="EMBL" id="NYI67000.1"/>
    </source>
</evidence>
<dbReference type="AlphaFoldDB" id="A0A7Z0D1W2"/>
<evidence type="ECO:0000256" key="3">
    <source>
        <dbReference type="ARBA" id="ARBA00022475"/>
    </source>
</evidence>
<feature type="transmembrane region" description="Helical" evidence="7">
    <location>
        <begin position="185"/>
        <end position="208"/>
    </location>
</feature>
<evidence type="ECO:0000256" key="7">
    <source>
        <dbReference type="RuleBase" id="RU363032"/>
    </source>
</evidence>
<accession>A0A7Z0D1W2</accession>
<reference evidence="10 11" key="1">
    <citation type="submission" date="2020-07" db="EMBL/GenBank/DDBJ databases">
        <title>Sequencing the genomes of 1000 actinobacteria strains.</title>
        <authorList>
            <person name="Klenk H.-P."/>
        </authorList>
    </citation>
    <scope>NUCLEOTIDE SEQUENCE [LARGE SCALE GENOMIC DNA]</scope>
    <source>
        <strain evidence="10 11">DSM 26341</strain>
    </source>
</reference>
<keyword evidence="3" id="KW-1003">Cell membrane</keyword>
<evidence type="ECO:0000256" key="1">
    <source>
        <dbReference type="ARBA" id="ARBA00004651"/>
    </source>
</evidence>
<dbReference type="InterPro" id="IPR035906">
    <property type="entry name" value="MetI-like_sf"/>
</dbReference>
<keyword evidence="5 7" id="KW-1133">Transmembrane helix</keyword>
<keyword evidence="11" id="KW-1185">Reference proteome</keyword>
<keyword evidence="2 7" id="KW-0813">Transport</keyword>
<dbReference type="SUPFAM" id="SSF160964">
    <property type="entry name" value="MalF N-terminal region-like"/>
    <property type="match status" value="1"/>
</dbReference>
<evidence type="ECO:0000256" key="2">
    <source>
        <dbReference type="ARBA" id="ARBA00022448"/>
    </source>
</evidence>
<evidence type="ECO:0000259" key="9">
    <source>
        <dbReference type="PROSITE" id="PS50928"/>
    </source>
</evidence>
<feature type="region of interest" description="Disordered" evidence="8">
    <location>
        <begin position="1"/>
        <end position="23"/>
    </location>
</feature>
<dbReference type="InterPro" id="IPR050809">
    <property type="entry name" value="UgpAE/MalFG_permease"/>
</dbReference>
<comment type="similarity">
    <text evidence="7">Belongs to the binding-protein-dependent transport system permease family.</text>
</comment>
<feature type="compositionally biased region" description="Low complexity" evidence="8">
    <location>
        <begin position="11"/>
        <end position="20"/>
    </location>
</feature>
<dbReference type="Proteomes" id="UP000539111">
    <property type="component" value="Unassembled WGS sequence"/>
</dbReference>
<comment type="subcellular location">
    <subcellularLocation>
        <location evidence="1 7">Cell membrane</location>
        <topology evidence="1 7">Multi-pass membrane protein</topology>
    </subcellularLocation>
</comment>
<feature type="domain" description="ABC transmembrane type-1" evidence="9">
    <location>
        <begin position="98"/>
        <end position="312"/>
    </location>
</feature>
<gene>
    <name evidence="10" type="ORF">BJY26_001306</name>
</gene>
<keyword evidence="4 7" id="KW-0812">Transmembrane</keyword>
<organism evidence="10 11">
    <name type="scientific">Spelaeicoccus albus</name>
    <dbReference type="NCBI Taxonomy" id="1280376"/>
    <lineage>
        <taxon>Bacteria</taxon>
        <taxon>Bacillati</taxon>
        <taxon>Actinomycetota</taxon>
        <taxon>Actinomycetes</taxon>
        <taxon>Micrococcales</taxon>
        <taxon>Brevibacteriaceae</taxon>
        <taxon>Spelaeicoccus</taxon>
    </lineage>
</organism>
<dbReference type="PANTHER" id="PTHR43227:SF11">
    <property type="entry name" value="BLL4140 PROTEIN"/>
    <property type="match status" value="1"/>
</dbReference>
<evidence type="ECO:0000256" key="4">
    <source>
        <dbReference type="ARBA" id="ARBA00022692"/>
    </source>
</evidence>
<dbReference type="InterPro" id="IPR000515">
    <property type="entry name" value="MetI-like"/>
</dbReference>
<dbReference type="RefSeq" id="WP_179426692.1">
    <property type="nucleotide sequence ID" value="NZ_JACBZP010000001.1"/>
</dbReference>
<dbReference type="PROSITE" id="PS50928">
    <property type="entry name" value="ABC_TM1"/>
    <property type="match status" value="1"/>
</dbReference>
<sequence>MSLTEKGEAGPGRSARPGGSARRRRPWHVYRRAPGEPRTVGYLYILPALAVFVVFIVLPLLQSVRYSLYDWDGLSPARWAGADNYVALLTDPDLRGAFVHALILLLFYAALPVLIGLLLAATMSRIRVRGLTFFRTVLFLPQVLAMVVVAVAWRWVYAPSGVVNQVLGLIGLGSKGQPWLGNPDLALPAIGIAGTWVGFGLCMVLFMAGVQSIPRELYEAARLDGAGAVREFFAVTLPALRPQIAVATTLTIVAGLRNFDLIYLTTSGGPGNSTSVPAYEVYHRAFELSQVGSAATVGVGLTVVVFVLTAVVSRLVEGKQ</sequence>
<dbReference type="EMBL" id="JACBZP010000001">
    <property type="protein sequence ID" value="NYI67000.1"/>
    <property type="molecule type" value="Genomic_DNA"/>
</dbReference>
<evidence type="ECO:0000256" key="5">
    <source>
        <dbReference type="ARBA" id="ARBA00022989"/>
    </source>
</evidence>
<evidence type="ECO:0000256" key="6">
    <source>
        <dbReference type="ARBA" id="ARBA00023136"/>
    </source>
</evidence>
<feature type="transmembrane region" description="Helical" evidence="7">
    <location>
        <begin position="41"/>
        <end position="61"/>
    </location>
</feature>
<dbReference type="Gene3D" id="1.10.3720.10">
    <property type="entry name" value="MetI-like"/>
    <property type="match status" value="1"/>
</dbReference>
<dbReference type="PANTHER" id="PTHR43227">
    <property type="entry name" value="BLL4140 PROTEIN"/>
    <property type="match status" value="1"/>
</dbReference>
<proteinExistence type="inferred from homology"/>
<feature type="transmembrane region" description="Helical" evidence="7">
    <location>
        <begin position="133"/>
        <end position="156"/>
    </location>
</feature>
<dbReference type="GO" id="GO:0005886">
    <property type="term" value="C:plasma membrane"/>
    <property type="evidence" value="ECO:0007669"/>
    <property type="project" value="UniProtKB-SubCell"/>
</dbReference>
<comment type="caution">
    <text evidence="10">The sequence shown here is derived from an EMBL/GenBank/DDBJ whole genome shotgun (WGS) entry which is preliminary data.</text>
</comment>
<keyword evidence="6 7" id="KW-0472">Membrane</keyword>
<dbReference type="SUPFAM" id="SSF161098">
    <property type="entry name" value="MetI-like"/>
    <property type="match status" value="1"/>
</dbReference>
<feature type="transmembrane region" description="Helical" evidence="7">
    <location>
        <begin position="294"/>
        <end position="316"/>
    </location>
</feature>
<protein>
    <submittedName>
        <fullName evidence="10">Raffinose/stachyose/melibiose transport system permease protein</fullName>
    </submittedName>
</protein>
<evidence type="ECO:0000313" key="11">
    <source>
        <dbReference type="Proteomes" id="UP000539111"/>
    </source>
</evidence>
<evidence type="ECO:0000256" key="8">
    <source>
        <dbReference type="SAM" id="MobiDB-lite"/>
    </source>
</evidence>
<feature type="transmembrane region" description="Helical" evidence="7">
    <location>
        <begin position="97"/>
        <end position="121"/>
    </location>
</feature>
<dbReference type="CDD" id="cd06261">
    <property type="entry name" value="TM_PBP2"/>
    <property type="match status" value="1"/>
</dbReference>
<dbReference type="Pfam" id="PF00528">
    <property type="entry name" value="BPD_transp_1"/>
    <property type="match status" value="1"/>
</dbReference>
<name>A0A7Z0D1W2_9MICO</name>